<dbReference type="InParanoid" id="A0A5K4F6R3"/>
<reference evidence="1" key="1">
    <citation type="journal article" date="2012" name="PLoS Negl. Trop. Dis.">
        <title>A systematically improved high quality genome and transcriptome of the human blood fluke Schistosoma mansoni.</title>
        <authorList>
            <person name="Protasio A.V."/>
            <person name="Tsai I.J."/>
            <person name="Babbage A."/>
            <person name="Nichol S."/>
            <person name="Hunt M."/>
            <person name="Aslett M.A."/>
            <person name="De Silva N."/>
            <person name="Velarde G.S."/>
            <person name="Anderson T.J."/>
            <person name="Clark R.C."/>
            <person name="Davidson C."/>
            <person name="Dillon G.P."/>
            <person name="Holroyd N.E."/>
            <person name="LoVerde P.T."/>
            <person name="Lloyd C."/>
            <person name="McQuillan J."/>
            <person name="Oliveira G."/>
            <person name="Otto T.D."/>
            <person name="Parker-Manuel S.J."/>
            <person name="Quail M.A."/>
            <person name="Wilson R.A."/>
            <person name="Zerlotini A."/>
            <person name="Dunne D.W."/>
            <person name="Berriman M."/>
        </authorList>
    </citation>
    <scope>NUCLEOTIDE SEQUENCE [LARGE SCALE GENOMIC DNA]</scope>
    <source>
        <strain evidence="1">Puerto Rican</strain>
    </source>
</reference>
<dbReference type="WBParaSite" id="Smp_326800.1">
    <property type="protein sequence ID" value="Smp_326800.1"/>
    <property type="gene ID" value="Smp_326800"/>
</dbReference>
<proteinExistence type="predicted"/>
<reference evidence="2" key="2">
    <citation type="submission" date="2019-11" db="UniProtKB">
        <authorList>
            <consortium name="WormBaseParasite"/>
        </authorList>
    </citation>
    <scope>IDENTIFICATION</scope>
    <source>
        <strain evidence="2">Puerto Rican</strain>
    </source>
</reference>
<dbReference type="Proteomes" id="UP000008854">
    <property type="component" value="Unassembled WGS sequence"/>
</dbReference>
<keyword evidence="1" id="KW-1185">Reference proteome</keyword>
<dbReference type="AlphaFoldDB" id="A0A5K4F6R3"/>
<name>A0A5K4F6R3_SCHMA</name>
<evidence type="ECO:0000313" key="1">
    <source>
        <dbReference type="Proteomes" id="UP000008854"/>
    </source>
</evidence>
<protein>
    <submittedName>
        <fullName evidence="2">Uncharacterized protein</fullName>
    </submittedName>
</protein>
<organism evidence="1 2">
    <name type="scientific">Schistosoma mansoni</name>
    <name type="common">Blood fluke</name>
    <dbReference type="NCBI Taxonomy" id="6183"/>
    <lineage>
        <taxon>Eukaryota</taxon>
        <taxon>Metazoa</taxon>
        <taxon>Spiralia</taxon>
        <taxon>Lophotrochozoa</taxon>
        <taxon>Platyhelminthes</taxon>
        <taxon>Trematoda</taxon>
        <taxon>Digenea</taxon>
        <taxon>Strigeidida</taxon>
        <taxon>Schistosomatoidea</taxon>
        <taxon>Schistosomatidae</taxon>
        <taxon>Schistosoma</taxon>
    </lineage>
</organism>
<sequence>MSLKKDLCIFVHSKTLVEKEQYWDYLKYHRNIGYSLPCFIDENTILTSS</sequence>
<evidence type="ECO:0000313" key="2">
    <source>
        <dbReference type="WBParaSite" id="Smp_326800.1"/>
    </source>
</evidence>
<accession>A0A5K4F6R3</accession>